<evidence type="ECO:0000313" key="1">
    <source>
        <dbReference type="EMBL" id="KCZ97348.1"/>
    </source>
</evidence>
<gene>
    <name evidence="1" type="ORF">HPO_15533</name>
</gene>
<dbReference type="AlphaFoldDB" id="A0A062VD97"/>
<name>A0A062VD97_9PROT</name>
<evidence type="ECO:0000313" key="2">
    <source>
        <dbReference type="Proteomes" id="UP000027100"/>
    </source>
</evidence>
<accession>A0A062VD97</accession>
<comment type="caution">
    <text evidence="1">The sequence shown here is derived from an EMBL/GenBank/DDBJ whole genome shotgun (WGS) entry which is preliminary data.</text>
</comment>
<dbReference type="Proteomes" id="UP000027100">
    <property type="component" value="Unassembled WGS sequence"/>
</dbReference>
<protein>
    <submittedName>
        <fullName evidence="1">Uncharacterized protein</fullName>
    </submittedName>
</protein>
<sequence length="83" mass="9602">MGVPSTGDPLKFAIHTSFDDFIREAISLWKIDLNRIDEHGTYLDFLEERIARASGSMRSNLERYRRSFIEMGAVRSQDLPKPE</sequence>
<keyword evidence="2" id="KW-1185">Reference proteome</keyword>
<organism evidence="1 2">
    <name type="scientific">Hyphomonas polymorpha PS728</name>
    <dbReference type="NCBI Taxonomy" id="1280954"/>
    <lineage>
        <taxon>Bacteria</taxon>
        <taxon>Pseudomonadati</taxon>
        <taxon>Pseudomonadota</taxon>
        <taxon>Alphaproteobacteria</taxon>
        <taxon>Hyphomonadales</taxon>
        <taxon>Hyphomonadaceae</taxon>
        <taxon>Hyphomonas</taxon>
    </lineage>
</organism>
<proteinExistence type="predicted"/>
<dbReference type="EMBL" id="ARYM01000021">
    <property type="protein sequence ID" value="KCZ97348.1"/>
    <property type="molecule type" value="Genomic_DNA"/>
</dbReference>
<reference evidence="1 2" key="1">
    <citation type="journal article" date="2014" name="Antonie Van Leeuwenhoek">
        <title>Hyphomonas beringensis sp. nov. and Hyphomonas chukchiensis sp. nov., isolated from surface seawater of the Bering Sea and Chukchi Sea.</title>
        <authorList>
            <person name="Li C."/>
            <person name="Lai Q."/>
            <person name="Li G."/>
            <person name="Dong C."/>
            <person name="Wang J."/>
            <person name="Liao Y."/>
            <person name="Shao Z."/>
        </authorList>
    </citation>
    <scope>NUCLEOTIDE SEQUENCE [LARGE SCALE GENOMIC DNA]</scope>
    <source>
        <strain evidence="1 2">PS728</strain>
    </source>
</reference>